<dbReference type="PANTHER" id="PTHR11014">
    <property type="entry name" value="PEPTIDASE M20 FAMILY MEMBER"/>
    <property type="match status" value="1"/>
</dbReference>
<gene>
    <name evidence="4" type="ORF">FPZ22_00235</name>
</gene>
<feature type="binding site" evidence="2">
    <location>
        <position position="383"/>
    </location>
    <ligand>
        <name>Mn(2+)</name>
        <dbReference type="ChEBI" id="CHEBI:29035"/>
        <label>2</label>
    </ligand>
</feature>
<accession>A0A518N0U0</accession>
<keyword evidence="2" id="KW-0479">Metal-binding</keyword>
<proteinExistence type="predicted"/>
<keyword evidence="2" id="KW-0464">Manganese</keyword>
<dbReference type="Pfam" id="PF01546">
    <property type="entry name" value="Peptidase_M20"/>
    <property type="match status" value="1"/>
</dbReference>
<feature type="domain" description="Peptidase M20 dimerisation" evidence="3">
    <location>
        <begin position="203"/>
        <end position="301"/>
    </location>
</feature>
<keyword evidence="5" id="KW-1185">Reference proteome</keyword>
<name>A0A518N0U0_9GAMM</name>
<dbReference type="GO" id="GO:0046872">
    <property type="term" value="F:metal ion binding"/>
    <property type="evidence" value="ECO:0007669"/>
    <property type="project" value="UniProtKB-KW"/>
</dbReference>
<dbReference type="GO" id="GO:0019877">
    <property type="term" value="P:diaminopimelate biosynthetic process"/>
    <property type="evidence" value="ECO:0007669"/>
    <property type="project" value="UniProtKB-ARBA"/>
</dbReference>
<evidence type="ECO:0000259" key="3">
    <source>
        <dbReference type="Pfam" id="PF07687"/>
    </source>
</evidence>
<keyword evidence="1 4" id="KW-0378">Hydrolase</keyword>
<reference evidence="4 5" key="1">
    <citation type="submission" date="2019-07" db="EMBL/GenBank/DDBJ databases">
        <title>Full genome sequence of Luteimonas sp. Gr-4.</title>
        <authorList>
            <person name="Im W.-T."/>
        </authorList>
    </citation>
    <scope>NUCLEOTIDE SEQUENCE [LARGE SCALE GENOMIC DNA]</scope>
    <source>
        <strain evidence="4 5">Gr-4</strain>
    </source>
</reference>
<evidence type="ECO:0000256" key="2">
    <source>
        <dbReference type="PIRSR" id="PIRSR005962-1"/>
    </source>
</evidence>
<dbReference type="Proteomes" id="UP000316584">
    <property type="component" value="Chromosome"/>
</dbReference>
<dbReference type="InterPro" id="IPR036264">
    <property type="entry name" value="Bact_exopeptidase_dim_dom"/>
</dbReference>
<dbReference type="PIRSF" id="PIRSF005962">
    <property type="entry name" value="Pept_M20D_amidohydro"/>
    <property type="match status" value="1"/>
</dbReference>
<organism evidence="4 5">
    <name type="scientific">Luteimonas granuli</name>
    <dbReference type="NCBI Taxonomy" id="1176533"/>
    <lineage>
        <taxon>Bacteria</taxon>
        <taxon>Pseudomonadati</taxon>
        <taxon>Pseudomonadota</taxon>
        <taxon>Gammaproteobacteria</taxon>
        <taxon>Lysobacterales</taxon>
        <taxon>Lysobacteraceae</taxon>
        <taxon>Luteimonas</taxon>
    </lineage>
</organism>
<sequence>MSSRNPSIQRILSGLASTRDAREALYKHFHRHPELSLQEFATAERIEQELAACGIEEVIRIGRTGIAALLRNGDGPVVAMRGDTDALPMAERSGKDYAAEGATQVDEATGRETPVAHTCGHDMHVVFLLGAVQALHAHRDDWSGTFVAVFQPGEENASGARAMVDAGIVRMLPKPDVYLGQHVLGTLPGGTVGIRSGPLFSAAASIEITLHGKGSHGSMPNLGVDPIVLGAAIVTRLQTIVAREVAPRETAVVTVGSFHSGTKSNIIPDSAVLQLNTRAFDKDVEKHLHEAIERIVRAECEAARSPKPPEFRYYDQYPLTSNHAEPTARVRAAFDAYFGEDSVDMAPVPASEDFSIIPDAFGCPYTYWGLGGFADWKNAPGNHSPFFAPDIHPTLDRGTEAIVVAASPWLLKDK</sequence>
<evidence type="ECO:0000313" key="5">
    <source>
        <dbReference type="Proteomes" id="UP000316584"/>
    </source>
</evidence>
<dbReference type="AlphaFoldDB" id="A0A518N0U0"/>
<dbReference type="InterPro" id="IPR002933">
    <property type="entry name" value="Peptidase_M20"/>
</dbReference>
<evidence type="ECO:0000313" key="4">
    <source>
        <dbReference type="EMBL" id="QDW65522.1"/>
    </source>
</evidence>
<dbReference type="KEGG" id="lug:FPZ22_00235"/>
<dbReference type="Gene3D" id="3.40.630.10">
    <property type="entry name" value="Zn peptidases"/>
    <property type="match status" value="1"/>
</dbReference>
<dbReference type="Gene3D" id="3.30.70.360">
    <property type="match status" value="1"/>
</dbReference>
<dbReference type="EMBL" id="CP042218">
    <property type="protein sequence ID" value="QDW65522.1"/>
    <property type="molecule type" value="Genomic_DNA"/>
</dbReference>
<feature type="binding site" evidence="2">
    <location>
        <position position="155"/>
    </location>
    <ligand>
        <name>Mn(2+)</name>
        <dbReference type="ChEBI" id="CHEBI:29035"/>
        <label>2</label>
    </ligand>
</feature>
<feature type="binding site" evidence="2">
    <location>
        <position position="121"/>
    </location>
    <ligand>
        <name>Mn(2+)</name>
        <dbReference type="ChEBI" id="CHEBI:29035"/>
        <label>2</label>
    </ligand>
</feature>
<dbReference type="FunFam" id="3.30.70.360:FF:000001">
    <property type="entry name" value="N-acetyldiaminopimelate deacetylase"/>
    <property type="match status" value="1"/>
</dbReference>
<feature type="binding site" evidence="2">
    <location>
        <position position="119"/>
    </location>
    <ligand>
        <name>Mn(2+)</name>
        <dbReference type="ChEBI" id="CHEBI:29035"/>
        <label>2</label>
    </ligand>
</feature>
<dbReference type="PANTHER" id="PTHR11014:SF63">
    <property type="entry name" value="METALLOPEPTIDASE, PUTATIVE (AFU_ORTHOLOGUE AFUA_6G09600)-RELATED"/>
    <property type="match status" value="1"/>
</dbReference>
<dbReference type="GO" id="GO:0050118">
    <property type="term" value="F:N-acetyldiaminopimelate deacetylase activity"/>
    <property type="evidence" value="ECO:0007669"/>
    <property type="project" value="UniProtKB-ARBA"/>
</dbReference>
<dbReference type="SUPFAM" id="SSF55031">
    <property type="entry name" value="Bacterial exopeptidase dimerisation domain"/>
    <property type="match status" value="1"/>
</dbReference>
<dbReference type="InterPro" id="IPR011650">
    <property type="entry name" value="Peptidase_M20_dimer"/>
</dbReference>
<evidence type="ECO:0000256" key="1">
    <source>
        <dbReference type="ARBA" id="ARBA00022801"/>
    </source>
</evidence>
<dbReference type="InterPro" id="IPR017439">
    <property type="entry name" value="Amidohydrolase"/>
</dbReference>
<dbReference type="OrthoDB" id="9777385at2"/>
<protein>
    <submittedName>
        <fullName evidence="4">Amidohydrolase</fullName>
    </submittedName>
</protein>
<dbReference type="RefSeq" id="WP_144889211.1">
    <property type="nucleotide sequence ID" value="NZ_CP042218.1"/>
</dbReference>
<dbReference type="SUPFAM" id="SSF53187">
    <property type="entry name" value="Zn-dependent exopeptidases"/>
    <property type="match status" value="1"/>
</dbReference>
<dbReference type="Pfam" id="PF07687">
    <property type="entry name" value="M20_dimer"/>
    <property type="match status" value="1"/>
</dbReference>
<feature type="binding site" evidence="2">
    <location>
        <position position="182"/>
    </location>
    <ligand>
        <name>Mn(2+)</name>
        <dbReference type="ChEBI" id="CHEBI:29035"/>
        <label>2</label>
    </ligand>
</feature>
<comment type="cofactor">
    <cofactor evidence="2">
        <name>Mn(2+)</name>
        <dbReference type="ChEBI" id="CHEBI:29035"/>
    </cofactor>
    <text evidence="2">The Mn(2+) ion enhances activity.</text>
</comment>
<dbReference type="NCBIfam" id="TIGR01891">
    <property type="entry name" value="amidohydrolases"/>
    <property type="match status" value="1"/>
</dbReference>